<gene>
    <name evidence="2" type="ORF">ANCCAN_06404</name>
</gene>
<dbReference type="OrthoDB" id="10514992at2759"/>
<reference evidence="2 3" key="1">
    <citation type="submission" date="2014-10" db="EMBL/GenBank/DDBJ databases">
        <title>Draft genome of the hookworm Ancylostoma caninum.</title>
        <authorList>
            <person name="Mitreva M."/>
        </authorList>
    </citation>
    <scope>NUCLEOTIDE SEQUENCE [LARGE SCALE GENOMIC DNA]</scope>
    <source>
        <strain evidence="2 3">Baltimore</strain>
    </source>
</reference>
<dbReference type="Proteomes" id="UP000252519">
    <property type="component" value="Unassembled WGS sequence"/>
</dbReference>
<accession>A0A368GWY1</accession>
<evidence type="ECO:0000313" key="3">
    <source>
        <dbReference type="Proteomes" id="UP000252519"/>
    </source>
</evidence>
<evidence type="ECO:0000313" key="2">
    <source>
        <dbReference type="EMBL" id="RCN47507.1"/>
    </source>
</evidence>
<dbReference type="EMBL" id="JOJR01000061">
    <property type="protein sequence ID" value="RCN47507.1"/>
    <property type="molecule type" value="Genomic_DNA"/>
</dbReference>
<sequence length="122" mass="12801">MIAEVLAMFGLVVAGLENHAPTHVPSLIMAPRPSLIMPGGVQEPPGIPLNASTDHIVDVFNGGANLTGFFPNRTGPLPPVLNSTLSANGTTTLNYVVERILSRANVSVGPDVKEISHLTQNK</sequence>
<keyword evidence="3" id="KW-1185">Reference proteome</keyword>
<keyword evidence="1" id="KW-0732">Signal</keyword>
<dbReference type="AlphaFoldDB" id="A0A368GWY1"/>
<proteinExistence type="predicted"/>
<feature type="chain" id="PRO_5016844020" evidence="1">
    <location>
        <begin position="16"/>
        <end position="122"/>
    </location>
</feature>
<protein>
    <submittedName>
        <fullName evidence="2">Uncharacterized protein</fullName>
    </submittedName>
</protein>
<organism evidence="2 3">
    <name type="scientific">Ancylostoma caninum</name>
    <name type="common">Dog hookworm</name>
    <dbReference type="NCBI Taxonomy" id="29170"/>
    <lineage>
        <taxon>Eukaryota</taxon>
        <taxon>Metazoa</taxon>
        <taxon>Ecdysozoa</taxon>
        <taxon>Nematoda</taxon>
        <taxon>Chromadorea</taxon>
        <taxon>Rhabditida</taxon>
        <taxon>Rhabditina</taxon>
        <taxon>Rhabditomorpha</taxon>
        <taxon>Strongyloidea</taxon>
        <taxon>Ancylostomatidae</taxon>
        <taxon>Ancylostomatinae</taxon>
        <taxon>Ancylostoma</taxon>
    </lineage>
</organism>
<comment type="caution">
    <text evidence="2">The sequence shown here is derived from an EMBL/GenBank/DDBJ whole genome shotgun (WGS) entry which is preliminary data.</text>
</comment>
<feature type="signal peptide" evidence="1">
    <location>
        <begin position="1"/>
        <end position="15"/>
    </location>
</feature>
<name>A0A368GWY1_ANCCA</name>
<evidence type="ECO:0000256" key="1">
    <source>
        <dbReference type="SAM" id="SignalP"/>
    </source>
</evidence>